<feature type="domain" description="Cyclic nucleotide-binding" evidence="4">
    <location>
        <begin position="14"/>
        <end position="133"/>
    </location>
</feature>
<dbReference type="InterPro" id="IPR000595">
    <property type="entry name" value="cNMP-bd_dom"/>
</dbReference>
<accession>A0ABP7HGF9</accession>
<dbReference type="InterPro" id="IPR018490">
    <property type="entry name" value="cNMP-bd_dom_sf"/>
</dbReference>
<name>A0ABP7HGF9_9ACTN</name>
<dbReference type="SUPFAM" id="SSF51206">
    <property type="entry name" value="cAMP-binding domain-like"/>
    <property type="match status" value="1"/>
</dbReference>
<dbReference type="PRINTS" id="PR00469">
    <property type="entry name" value="PNDRDTASEII"/>
</dbReference>
<proteinExistence type="predicted"/>
<evidence type="ECO:0000256" key="3">
    <source>
        <dbReference type="ARBA" id="ARBA00048132"/>
    </source>
</evidence>
<comment type="caution">
    <text evidence="5">The sequence shown here is derived from an EMBL/GenBank/DDBJ whole genome shotgun (WGS) entry which is preliminary data.</text>
</comment>
<dbReference type="InterPro" id="IPR036188">
    <property type="entry name" value="FAD/NAD-bd_sf"/>
</dbReference>
<dbReference type="InterPro" id="IPR014710">
    <property type="entry name" value="RmlC-like_jellyroll"/>
</dbReference>
<dbReference type="InterPro" id="IPR023753">
    <property type="entry name" value="FAD/NAD-binding_dom"/>
</dbReference>
<dbReference type="PROSITE" id="PS50042">
    <property type="entry name" value="CNMP_BINDING_3"/>
    <property type="match status" value="1"/>
</dbReference>
<evidence type="ECO:0000313" key="6">
    <source>
        <dbReference type="Proteomes" id="UP001500888"/>
    </source>
</evidence>
<dbReference type="InterPro" id="IPR050097">
    <property type="entry name" value="Ferredoxin-NADP_redctase_2"/>
</dbReference>
<dbReference type="SMART" id="SM00100">
    <property type="entry name" value="cNMP"/>
    <property type="match status" value="1"/>
</dbReference>
<protein>
    <submittedName>
        <fullName evidence="5">FAD-dependent oxidoreductase</fullName>
    </submittedName>
</protein>
<organism evidence="5 6">
    <name type="scientific">Sphaerisporangium flaviroseum</name>
    <dbReference type="NCBI Taxonomy" id="509199"/>
    <lineage>
        <taxon>Bacteria</taxon>
        <taxon>Bacillati</taxon>
        <taxon>Actinomycetota</taxon>
        <taxon>Actinomycetes</taxon>
        <taxon>Streptosporangiales</taxon>
        <taxon>Streptosporangiaceae</taxon>
        <taxon>Sphaerisporangium</taxon>
    </lineage>
</organism>
<sequence length="559" mass="59943">MSEHVPETPDLFGAYPRLGDAAMATLAMHGERRLTKAGEVLFREGEPVPAFFVIAEGKVAIVQRYGSQDHVLGVHGRGRFLGELGLLTGQAGFLRAVVREAGEVLAVPVPELRTLVAKDSELGDLILRAFLARRTILIERGAGFRIIGSRLSLDARRLREFAARNRLPHKWVDLEEDAEAEELLRQLGFKPKDTPIVILRSERVLRNPGNAELARAIGLPVPRTREIVGDLLIVGAGPAGLAAAVYGASEGLATTVVDAVATGGQAATSSRIENYLGFPSGISGGELAERAVIQVEKFGAQICVPAEAVSIGQRDGYYTIGLDEGRVVHAHAVVVATGARYRKLDVPGMERFEGEGVHYAATMFEAQLCVRDPVIVVGGGNSAGQASLFLAQHAARLRLVVRSGDLGKDMSKYLVEEITRNPGIQVLLNTEVKELVGDKGLQGAVVEDNRTGERREIEATAVFVFIGAEPHTRWLAGEMALDDKGFILTGPDAVQAKGDSRQWEETGRPYPLETSRMGVFAVGDVRSGSIKRVASAVGEGSMAIRLIHEHLHTGGLPPA</sequence>
<dbReference type="RefSeq" id="WP_344935023.1">
    <property type="nucleotide sequence ID" value="NZ_BAAAZR010000001.1"/>
</dbReference>
<keyword evidence="6" id="KW-1185">Reference proteome</keyword>
<gene>
    <name evidence="5" type="ORF">GCM10022226_11500</name>
</gene>
<keyword evidence="1" id="KW-0285">Flavoprotein</keyword>
<evidence type="ECO:0000256" key="2">
    <source>
        <dbReference type="ARBA" id="ARBA00023002"/>
    </source>
</evidence>
<keyword evidence="2" id="KW-0560">Oxidoreductase</keyword>
<evidence type="ECO:0000259" key="4">
    <source>
        <dbReference type="PROSITE" id="PS50042"/>
    </source>
</evidence>
<dbReference type="EMBL" id="BAAAZR010000001">
    <property type="protein sequence ID" value="GAA3793919.1"/>
    <property type="molecule type" value="Genomic_DNA"/>
</dbReference>
<dbReference type="Gene3D" id="3.50.50.60">
    <property type="entry name" value="FAD/NAD(P)-binding domain"/>
    <property type="match status" value="2"/>
</dbReference>
<reference evidence="6" key="1">
    <citation type="journal article" date="2019" name="Int. J. Syst. Evol. Microbiol.">
        <title>The Global Catalogue of Microorganisms (GCM) 10K type strain sequencing project: providing services to taxonomists for standard genome sequencing and annotation.</title>
        <authorList>
            <consortium name="The Broad Institute Genomics Platform"/>
            <consortium name="The Broad Institute Genome Sequencing Center for Infectious Disease"/>
            <person name="Wu L."/>
            <person name="Ma J."/>
        </authorList>
    </citation>
    <scope>NUCLEOTIDE SEQUENCE [LARGE SCALE GENOMIC DNA]</scope>
    <source>
        <strain evidence="6">JCM 16908</strain>
    </source>
</reference>
<dbReference type="Gene3D" id="2.60.120.10">
    <property type="entry name" value="Jelly Rolls"/>
    <property type="match status" value="1"/>
</dbReference>
<dbReference type="PANTHER" id="PTHR48105">
    <property type="entry name" value="THIOREDOXIN REDUCTASE 1-RELATED-RELATED"/>
    <property type="match status" value="1"/>
</dbReference>
<dbReference type="CDD" id="cd00038">
    <property type="entry name" value="CAP_ED"/>
    <property type="match status" value="1"/>
</dbReference>
<dbReference type="PRINTS" id="PR00368">
    <property type="entry name" value="FADPNR"/>
</dbReference>
<dbReference type="Pfam" id="PF07992">
    <property type="entry name" value="Pyr_redox_2"/>
    <property type="match status" value="1"/>
</dbReference>
<dbReference type="SUPFAM" id="SSF51905">
    <property type="entry name" value="FAD/NAD(P)-binding domain"/>
    <property type="match status" value="1"/>
</dbReference>
<dbReference type="Proteomes" id="UP001500888">
    <property type="component" value="Unassembled WGS sequence"/>
</dbReference>
<evidence type="ECO:0000313" key="5">
    <source>
        <dbReference type="EMBL" id="GAA3793919.1"/>
    </source>
</evidence>
<comment type="catalytic activity">
    <reaction evidence="3">
        <text>[thioredoxin]-dithiol + NADP(+) = [thioredoxin]-disulfide + NADPH + H(+)</text>
        <dbReference type="Rhea" id="RHEA:20345"/>
        <dbReference type="Rhea" id="RHEA-COMP:10698"/>
        <dbReference type="Rhea" id="RHEA-COMP:10700"/>
        <dbReference type="ChEBI" id="CHEBI:15378"/>
        <dbReference type="ChEBI" id="CHEBI:29950"/>
        <dbReference type="ChEBI" id="CHEBI:50058"/>
        <dbReference type="ChEBI" id="CHEBI:57783"/>
        <dbReference type="ChEBI" id="CHEBI:58349"/>
        <dbReference type="EC" id="1.8.1.9"/>
    </reaction>
</comment>
<evidence type="ECO:0000256" key="1">
    <source>
        <dbReference type="ARBA" id="ARBA00022630"/>
    </source>
</evidence>
<dbReference type="Pfam" id="PF00027">
    <property type="entry name" value="cNMP_binding"/>
    <property type="match status" value="1"/>
</dbReference>